<keyword evidence="3 5" id="KW-1133">Transmembrane helix</keyword>
<keyword evidence="4 5" id="KW-0472">Membrane</keyword>
<dbReference type="RefSeq" id="XP_049263821.1">
    <property type="nucleotide sequence ID" value="XM_049406630.1"/>
</dbReference>
<proteinExistence type="inferred from homology"/>
<dbReference type="CDD" id="cd06662">
    <property type="entry name" value="SURF1"/>
    <property type="match status" value="1"/>
</dbReference>
<reference evidence="6 7" key="1">
    <citation type="journal article" date="2021" name="DNA Res.">
        <title>Genome analysis of Candida subhashii reveals its hybrid nature and dual mitochondrial genome conformations.</title>
        <authorList>
            <person name="Mixao V."/>
            <person name="Hegedusova E."/>
            <person name="Saus E."/>
            <person name="Pryszcz L.P."/>
            <person name="Cillingova A."/>
            <person name="Nosek J."/>
            <person name="Gabaldon T."/>
        </authorList>
    </citation>
    <scope>NUCLEOTIDE SEQUENCE [LARGE SCALE GENOMIC DNA]</scope>
    <source>
        <strain evidence="6 7">CBS 10753</strain>
    </source>
</reference>
<dbReference type="PANTHER" id="PTHR23427:SF2">
    <property type="entry name" value="SURFEIT LOCUS PROTEIN 1"/>
    <property type="match status" value="1"/>
</dbReference>
<keyword evidence="5" id="KW-0999">Mitochondrion inner membrane</keyword>
<dbReference type="GO" id="GO:0005743">
    <property type="term" value="C:mitochondrial inner membrane"/>
    <property type="evidence" value="ECO:0007669"/>
    <property type="project" value="UniProtKB-SubCell"/>
</dbReference>
<comment type="subcellular location">
    <subcellularLocation>
        <location evidence="1">Membrane</location>
    </subcellularLocation>
    <subcellularLocation>
        <location evidence="5">Mitochondrion inner membrane</location>
        <topology evidence="5">Multi-pass membrane protein</topology>
    </subcellularLocation>
</comment>
<protein>
    <recommendedName>
        <fullName evidence="5">SURF1-like protein</fullName>
    </recommendedName>
</protein>
<name>A0A8J5UZM6_9ASCO</name>
<sequence>MLSRRSIGIGTASFPRLIQRQNSRLVPYLRNNVTSFKRTVKTSTFDWKPVKAVPGNLATMEQQKKRPILRGVLLGLMIAMPVISFFLGCWQVKRLKWKTDLIAKSENSLAQPPMEELPAILDPDVIPEFEYRRFKCKGHFDYSQEMFLGPRMRDGALGYLVVTPFIRASGGKPILIERGWIHKDKVIPDTRKSGYLSHLAMPQGEIEIEALFRVMPTKSSLQFDHEPGTRMFTFPEVPAMAEQAGTLPIYCQMIYDLRDHPEWRKHEPQPEESSKRSTSILGVLLHRSEKSEEQQKQSKEDDDAAFISKLAEEDATLQYQEIEFIKAGVPIAHTPKVKLNNNHMQYLVTWFGVSIASSGLLAYSIWKNRQFSSAEKIIAAKRQDMKKTF</sequence>
<evidence type="ECO:0000256" key="2">
    <source>
        <dbReference type="ARBA" id="ARBA00022692"/>
    </source>
</evidence>
<dbReference type="InterPro" id="IPR002994">
    <property type="entry name" value="Surf1/Shy1"/>
</dbReference>
<dbReference type="EMBL" id="JAGSYN010000125">
    <property type="protein sequence ID" value="KAG7663589.1"/>
    <property type="molecule type" value="Genomic_DNA"/>
</dbReference>
<dbReference type="GeneID" id="73469639"/>
<evidence type="ECO:0000313" key="7">
    <source>
        <dbReference type="Proteomes" id="UP000694255"/>
    </source>
</evidence>
<evidence type="ECO:0000256" key="1">
    <source>
        <dbReference type="ARBA" id="ARBA00004370"/>
    </source>
</evidence>
<dbReference type="PROSITE" id="PS50895">
    <property type="entry name" value="SURF1"/>
    <property type="match status" value="1"/>
</dbReference>
<accession>A0A8J5UZM6</accession>
<dbReference type="OrthoDB" id="10040024at2759"/>
<evidence type="ECO:0000313" key="6">
    <source>
        <dbReference type="EMBL" id="KAG7663589.1"/>
    </source>
</evidence>
<dbReference type="Proteomes" id="UP000694255">
    <property type="component" value="Unassembled WGS sequence"/>
</dbReference>
<keyword evidence="2 5" id="KW-0812">Transmembrane</keyword>
<evidence type="ECO:0000256" key="4">
    <source>
        <dbReference type="ARBA" id="ARBA00023136"/>
    </source>
</evidence>
<comment type="similarity">
    <text evidence="5">Belongs to the SURF1 family.</text>
</comment>
<feature type="transmembrane region" description="Helical" evidence="5">
    <location>
        <begin position="346"/>
        <end position="366"/>
    </location>
</feature>
<comment type="caution">
    <text evidence="6">The sequence shown here is derived from an EMBL/GenBank/DDBJ whole genome shotgun (WGS) entry which is preliminary data.</text>
</comment>
<dbReference type="PANTHER" id="PTHR23427">
    <property type="entry name" value="SURFEIT LOCUS PROTEIN"/>
    <property type="match status" value="1"/>
</dbReference>
<organism evidence="6 7">
    <name type="scientific">[Candida] subhashii</name>
    <dbReference type="NCBI Taxonomy" id="561895"/>
    <lineage>
        <taxon>Eukaryota</taxon>
        <taxon>Fungi</taxon>
        <taxon>Dikarya</taxon>
        <taxon>Ascomycota</taxon>
        <taxon>Saccharomycotina</taxon>
        <taxon>Pichiomycetes</taxon>
        <taxon>Debaryomycetaceae</taxon>
        <taxon>Spathaspora</taxon>
    </lineage>
</organism>
<dbReference type="InterPro" id="IPR045214">
    <property type="entry name" value="Surf1/Surf4"/>
</dbReference>
<feature type="transmembrane region" description="Helical" evidence="5">
    <location>
        <begin position="68"/>
        <end position="88"/>
    </location>
</feature>
<gene>
    <name evidence="6" type="ORF">J8A68_002838</name>
</gene>
<dbReference type="Pfam" id="PF02104">
    <property type="entry name" value="SURF1"/>
    <property type="match status" value="1"/>
</dbReference>
<dbReference type="AlphaFoldDB" id="A0A8J5UZM6"/>
<evidence type="ECO:0000256" key="3">
    <source>
        <dbReference type="ARBA" id="ARBA00022989"/>
    </source>
</evidence>
<keyword evidence="7" id="KW-1185">Reference proteome</keyword>
<dbReference type="GO" id="GO:0033617">
    <property type="term" value="P:mitochondrial respiratory chain complex IV assembly"/>
    <property type="evidence" value="ECO:0007669"/>
    <property type="project" value="TreeGrafter"/>
</dbReference>
<evidence type="ECO:0000256" key="5">
    <source>
        <dbReference type="RuleBase" id="RU363076"/>
    </source>
</evidence>
<comment type="function">
    <text evidence="5">Probably involved in the biogenesis of the COX complex.</text>
</comment>
<keyword evidence="5" id="KW-0496">Mitochondrion</keyword>